<feature type="compositionally biased region" description="Basic and acidic residues" evidence="1">
    <location>
        <begin position="25"/>
        <end position="35"/>
    </location>
</feature>
<gene>
    <name evidence="2" type="ORF">IV66_GL000734</name>
</gene>
<dbReference type="PIRSF" id="PIRSF018505">
    <property type="entry name" value="Prpndl_dhdrts_sm"/>
    <property type="match status" value="1"/>
</dbReference>
<comment type="caution">
    <text evidence="2">The sequence shown here is derived from an EMBL/GenBank/DDBJ whole genome shotgun (WGS) entry which is preliminary data.</text>
</comment>
<dbReference type="Proteomes" id="UP000051886">
    <property type="component" value="Unassembled WGS sequence"/>
</dbReference>
<dbReference type="NCBIfam" id="NF011972">
    <property type="entry name" value="PRK15443.1-3"/>
    <property type="match status" value="1"/>
</dbReference>
<protein>
    <submittedName>
        <fullName evidence="2">B12-dependent diol dehydratase small subunit</fullName>
    </submittedName>
</protein>
<evidence type="ECO:0000313" key="3">
    <source>
        <dbReference type="Proteomes" id="UP000051886"/>
    </source>
</evidence>
<feature type="region of interest" description="Disordered" evidence="1">
    <location>
        <begin position="20"/>
        <end position="41"/>
    </location>
</feature>
<dbReference type="PATRIC" id="fig|449659.4.peg.740"/>
<accession>A0A0R2LHW6</accession>
<organism evidence="2 3">
    <name type="scientific">Ligilactobacillus pobuzihii</name>
    <dbReference type="NCBI Taxonomy" id="449659"/>
    <lineage>
        <taxon>Bacteria</taxon>
        <taxon>Bacillati</taxon>
        <taxon>Bacillota</taxon>
        <taxon>Bacilli</taxon>
        <taxon>Lactobacillales</taxon>
        <taxon>Lactobacillaceae</taxon>
        <taxon>Ligilactobacillus</taxon>
    </lineage>
</organism>
<dbReference type="SUPFAM" id="SSF47148">
    <property type="entry name" value="Diol dehydratase, gamma subunit"/>
    <property type="match status" value="1"/>
</dbReference>
<evidence type="ECO:0000256" key="1">
    <source>
        <dbReference type="SAM" id="MobiDB-lite"/>
    </source>
</evidence>
<dbReference type="InterPro" id="IPR036091">
    <property type="entry name" value="Prodiol/glycerol_DeHase__sf_su"/>
</dbReference>
<reference evidence="2 3" key="1">
    <citation type="journal article" date="2015" name="Genome Announc.">
        <title>Expanding the biotechnology potential of lactobacilli through comparative genomics of 213 strains and associated genera.</title>
        <authorList>
            <person name="Sun Z."/>
            <person name="Harris H.M."/>
            <person name="McCann A."/>
            <person name="Guo C."/>
            <person name="Argimon S."/>
            <person name="Zhang W."/>
            <person name="Yang X."/>
            <person name="Jeffery I.B."/>
            <person name="Cooney J.C."/>
            <person name="Kagawa T.F."/>
            <person name="Liu W."/>
            <person name="Song Y."/>
            <person name="Salvetti E."/>
            <person name="Wrobel A."/>
            <person name="Rasinkangas P."/>
            <person name="Parkhill J."/>
            <person name="Rea M.C."/>
            <person name="O'Sullivan O."/>
            <person name="Ritari J."/>
            <person name="Douillard F.P."/>
            <person name="Paul Ross R."/>
            <person name="Yang R."/>
            <person name="Briner A.E."/>
            <person name="Felis G.E."/>
            <person name="de Vos W.M."/>
            <person name="Barrangou R."/>
            <person name="Klaenhammer T.R."/>
            <person name="Caufield P.W."/>
            <person name="Cui Y."/>
            <person name="Zhang H."/>
            <person name="O'Toole P.W."/>
        </authorList>
    </citation>
    <scope>NUCLEOTIDE SEQUENCE [LARGE SCALE GENOMIC DNA]</scope>
    <source>
        <strain evidence="2 3">NBRC 103219</strain>
    </source>
</reference>
<sequence length="170" mass="19412">MNITDKEVKEITARVIAALEDREDSGEKQSDKNELDATDYPLYKKHPEKVVTPTGKTLEDINLENVLKQKVQPQDFRITPQTLKMQGEIAKNAGRPAIQNNLQRASELTNVPDARLLEMYNALRPYRSSKQELLEIAAELNDKYQAPICSNWFKEAAENYEQAHKLKGDN</sequence>
<dbReference type="Gene3D" id="1.10.1510.20">
    <property type="entry name" value="Propanediol/glycerol dehydratase, small subunit"/>
    <property type="match status" value="1"/>
</dbReference>
<dbReference type="EMBL" id="JQCN01000013">
    <property type="protein sequence ID" value="KRO01201.1"/>
    <property type="molecule type" value="Genomic_DNA"/>
</dbReference>
<dbReference type="InterPro" id="IPR003207">
    <property type="entry name" value="Ppandiol/glycerol_DeHydtase_su"/>
</dbReference>
<dbReference type="AlphaFoldDB" id="A0A0R2LHW6"/>
<dbReference type="STRING" id="449659.IV66_GL000734"/>
<name>A0A0R2LHW6_9LACO</name>
<dbReference type="Pfam" id="PF02287">
    <property type="entry name" value="Dehydratase_SU"/>
    <property type="match status" value="1"/>
</dbReference>
<proteinExistence type="predicted"/>
<dbReference type="RefSeq" id="WP_017867092.1">
    <property type="nucleotide sequence ID" value="NZ_BJYB01000037.1"/>
</dbReference>
<evidence type="ECO:0000313" key="2">
    <source>
        <dbReference type="EMBL" id="KRO01201.1"/>
    </source>
</evidence>
<keyword evidence="3" id="KW-1185">Reference proteome</keyword>
<dbReference type="OrthoDB" id="3732589at2"/>